<organism evidence="2 3">
    <name type="scientific">Meridianimarinicoccus aquatilis</name>
    <dbReference type="NCBI Taxonomy" id="2552766"/>
    <lineage>
        <taxon>Bacteria</taxon>
        <taxon>Pseudomonadati</taxon>
        <taxon>Pseudomonadota</taxon>
        <taxon>Alphaproteobacteria</taxon>
        <taxon>Rhodobacterales</taxon>
        <taxon>Paracoccaceae</taxon>
        <taxon>Meridianimarinicoccus</taxon>
    </lineage>
</organism>
<feature type="compositionally biased region" description="Low complexity" evidence="1">
    <location>
        <begin position="95"/>
        <end position="112"/>
    </location>
</feature>
<evidence type="ECO:0000313" key="2">
    <source>
        <dbReference type="EMBL" id="TDL87939.1"/>
    </source>
</evidence>
<dbReference type="AlphaFoldDB" id="A0A4V6PPE9"/>
<keyword evidence="3" id="KW-1185">Reference proteome</keyword>
<feature type="region of interest" description="Disordered" evidence="1">
    <location>
        <begin position="82"/>
        <end position="119"/>
    </location>
</feature>
<gene>
    <name evidence="2" type="ORF">E2L05_10030</name>
</gene>
<dbReference type="OrthoDB" id="9972308at2"/>
<name>A0A4V6PPE9_9RHOB</name>
<comment type="caution">
    <text evidence="2">The sequence shown here is derived from an EMBL/GenBank/DDBJ whole genome shotgun (WGS) entry which is preliminary data.</text>
</comment>
<accession>A0A4V6PPE9</accession>
<reference evidence="2 3" key="1">
    <citation type="submission" date="2019-03" db="EMBL/GenBank/DDBJ databases">
        <title>Rhodobacteraceae bacterium SM1902, a new member of the family Rhodobacteraceae isolated from Yantai.</title>
        <authorList>
            <person name="Sun Y."/>
        </authorList>
    </citation>
    <scope>NUCLEOTIDE SEQUENCE [LARGE SCALE GENOMIC DNA]</scope>
    <source>
        <strain evidence="2 3">SM1902</strain>
    </source>
</reference>
<evidence type="ECO:0000256" key="1">
    <source>
        <dbReference type="SAM" id="MobiDB-lite"/>
    </source>
</evidence>
<proteinExistence type="predicted"/>
<protein>
    <submittedName>
        <fullName evidence="2">Uncharacterized protein</fullName>
    </submittedName>
</protein>
<dbReference type="RefSeq" id="WP_133342777.1">
    <property type="nucleotide sequence ID" value="NZ_SMZO01000019.1"/>
</dbReference>
<feature type="region of interest" description="Disordered" evidence="1">
    <location>
        <begin position="136"/>
        <end position="173"/>
    </location>
</feature>
<sequence>MWRGLLAGAFWGGLVGVLVLVVAALTLEGRKGADAPQAVTDTPAVNVPLPRSPDTAPPLPGAHAKLADQAADDVAVSHLTRPDLRGLLPRPGKPALPDLIAADPPTKMAEAPPELPEPALPAQLPAGLEVAASIPTLAPPPAQHGGTAALGAPKDPAALRPPPGKPGTALATSLPAQPNAPGPLIAAVATPQGSQPPAESGLPEGIVPNFELLPRANLPEHPVEVGITARLPIPHQAASARILASPLRAGPRIAFILTTDTALGRPLPDWIMTDHGSGVAPFQAVLWTEATPETDLPQVFAVGSGRAFAEVRADGRHDALLAYARLDSAADATQQILRRIAARARRDGDVSVLVGSDPALWAVLESWLGDQAQDLVPMPAAALLP</sequence>
<dbReference type="EMBL" id="SMZO01000019">
    <property type="protein sequence ID" value="TDL87939.1"/>
    <property type="molecule type" value="Genomic_DNA"/>
</dbReference>
<evidence type="ECO:0000313" key="3">
    <source>
        <dbReference type="Proteomes" id="UP000294562"/>
    </source>
</evidence>
<dbReference type="Proteomes" id="UP000294562">
    <property type="component" value="Unassembled WGS sequence"/>
</dbReference>